<evidence type="ECO:0000259" key="1">
    <source>
        <dbReference type="Pfam" id="PF00144"/>
    </source>
</evidence>
<dbReference type="PANTHER" id="PTHR43283">
    <property type="entry name" value="BETA-LACTAMASE-RELATED"/>
    <property type="match status" value="1"/>
</dbReference>
<dbReference type="AlphaFoldDB" id="A0A6A6XZZ7"/>
<keyword evidence="3" id="KW-1185">Reference proteome</keyword>
<dbReference type="EMBL" id="MU003727">
    <property type="protein sequence ID" value="KAF2801868.1"/>
    <property type="molecule type" value="Genomic_DNA"/>
</dbReference>
<evidence type="ECO:0000313" key="2">
    <source>
        <dbReference type="EMBL" id="KAF2801868.1"/>
    </source>
</evidence>
<dbReference type="OrthoDB" id="428260at2759"/>
<dbReference type="Pfam" id="PF00144">
    <property type="entry name" value="Beta-lactamase"/>
    <property type="match status" value="1"/>
</dbReference>
<reference evidence="4" key="2">
    <citation type="submission" date="2020-04" db="EMBL/GenBank/DDBJ databases">
        <authorList>
            <consortium name="NCBI Genome Project"/>
        </authorList>
    </citation>
    <scope>NUCLEOTIDE SEQUENCE</scope>
    <source>
        <strain evidence="4">CBS 304.34</strain>
    </source>
</reference>
<name>A0A6A6XZZ7_9PEZI</name>
<dbReference type="InterPro" id="IPR050789">
    <property type="entry name" value="Diverse_Enzym_Activities"/>
</dbReference>
<dbReference type="Proteomes" id="UP000504636">
    <property type="component" value="Unplaced"/>
</dbReference>
<dbReference type="Gene3D" id="3.40.710.10">
    <property type="entry name" value="DD-peptidase/beta-lactamase superfamily"/>
    <property type="match status" value="1"/>
</dbReference>
<evidence type="ECO:0000313" key="3">
    <source>
        <dbReference type="Proteomes" id="UP000504636"/>
    </source>
</evidence>
<dbReference type="GeneID" id="54467228"/>
<dbReference type="InterPro" id="IPR012338">
    <property type="entry name" value="Beta-lactam/transpept-like"/>
</dbReference>
<accession>A0A6A6XZZ7</accession>
<sequence length="272" mass="30087">MASPDLSNSAISPIKALLTNFLATSTTSSPDIGIQSTTAAGTPLLSFSALVERGLLSLDSPTLISTHLPELAEKKVFVGFSDTEPGTPIFADREGPLTLRHQLTHTYGGAHSFFDAKLLEYQKRVSKGNWPTDFWNSMRDSPLCYQPGKRFAYGAGMDWVAVLIERATGQTMSAYLQENVFEKLGMADTSYIREVPEARKERVCVASFGAFAHVFREWDRPMENATMSAYLQENVFEKLGMAYTSYIRDVRKAPRERICVGSFGAFAPVCPE</sequence>
<dbReference type="PANTHER" id="PTHR43283:SF3">
    <property type="entry name" value="BETA-LACTAMASE FAMILY PROTEIN (AFU_ORTHOLOGUE AFUA_5G07500)"/>
    <property type="match status" value="1"/>
</dbReference>
<evidence type="ECO:0000313" key="4">
    <source>
        <dbReference type="RefSeq" id="XP_033568832.1"/>
    </source>
</evidence>
<gene>
    <name evidence="2 4" type="ORF">BDZ99DRAFT_528080</name>
</gene>
<dbReference type="InterPro" id="IPR001466">
    <property type="entry name" value="Beta-lactam-related"/>
</dbReference>
<reference evidence="4" key="3">
    <citation type="submission" date="2025-04" db="UniProtKB">
        <authorList>
            <consortium name="RefSeq"/>
        </authorList>
    </citation>
    <scope>IDENTIFICATION</scope>
    <source>
        <strain evidence="4">CBS 304.34</strain>
    </source>
</reference>
<protein>
    <submittedName>
        <fullName evidence="2 4">Beta-lactamase/transpeptidase-like protein</fullName>
    </submittedName>
</protein>
<organism evidence="2">
    <name type="scientific">Mytilinidion resinicola</name>
    <dbReference type="NCBI Taxonomy" id="574789"/>
    <lineage>
        <taxon>Eukaryota</taxon>
        <taxon>Fungi</taxon>
        <taxon>Dikarya</taxon>
        <taxon>Ascomycota</taxon>
        <taxon>Pezizomycotina</taxon>
        <taxon>Dothideomycetes</taxon>
        <taxon>Pleosporomycetidae</taxon>
        <taxon>Mytilinidiales</taxon>
        <taxon>Mytilinidiaceae</taxon>
        <taxon>Mytilinidion</taxon>
    </lineage>
</organism>
<dbReference type="RefSeq" id="XP_033568832.1">
    <property type="nucleotide sequence ID" value="XM_033726335.1"/>
</dbReference>
<feature type="domain" description="Beta-lactamase-related" evidence="1">
    <location>
        <begin position="49"/>
        <end position="199"/>
    </location>
</feature>
<reference evidence="2 4" key="1">
    <citation type="journal article" date="2020" name="Stud. Mycol.">
        <title>101 Dothideomycetes genomes: a test case for predicting lifestyles and emergence of pathogens.</title>
        <authorList>
            <person name="Haridas S."/>
            <person name="Albert R."/>
            <person name="Binder M."/>
            <person name="Bloem J."/>
            <person name="Labutti K."/>
            <person name="Salamov A."/>
            <person name="Andreopoulos B."/>
            <person name="Baker S."/>
            <person name="Barry K."/>
            <person name="Bills G."/>
            <person name="Bluhm B."/>
            <person name="Cannon C."/>
            <person name="Castanera R."/>
            <person name="Culley D."/>
            <person name="Daum C."/>
            <person name="Ezra D."/>
            <person name="Gonzalez J."/>
            <person name="Henrissat B."/>
            <person name="Kuo A."/>
            <person name="Liang C."/>
            <person name="Lipzen A."/>
            <person name="Lutzoni F."/>
            <person name="Magnuson J."/>
            <person name="Mondo S."/>
            <person name="Nolan M."/>
            <person name="Ohm R."/>
            <person name="Pangilinan J."/>
            <person name="Park H.-J."/>
            <person name="Ramirez L."/>
            <person name="Alfaro M."/>
            <person name="Sun H."/>
            <person name="Tritt A."/>
            <person name="Yoshinaga Y."/>
            <person name="Zwiers L.-H."/>
            <person name="Turgeon B."/>
            <person name="Goodwin S."/>
            <person name="Spatafora J."/>
            <person name="Crous P."/>
            <person name="Grigoriev I."/>
        </authorList>
    </citation>
    <scope>NUCLEOTIDE SEQUENCE</scope>
    <source>
        <strain evidence="2 4">CBS 304.34</strain>
    </source>
</reference>
<dbReference type="SUPFAM" id="SSF56601">
    <property type="entry name" value="beta-lactamase/transpeptidase-like"/>
    <property type="match status" value="1"/>
</dbReference>
<proteinExistence type="predicted"/>